<name>A0A4C1Z752_EUMVA</name>
<reference evidence="1 2" key="1">
    <citation type="journal article" date="2019" name="Commun. Biol.">
        <title>The bagworm genome reveals a unique fibroin gene that provides high tensile strength.</title>
        <authorList>
            <person name="Kono N."/>
            <person name="Nakamura H."/>
            <person name="Ohtoshi R."/>
            <person name="Tomita M."/>
            <person name="Numata K."/>
            <person name="Arakawa K."/>
        </authorList>
    </citation>
    <scope>NUCLEOTIDE SEQUENCE [LARGE SCALE GENOMIC DNA]</scope>
</reference>
<dbReference type="AlphaFoldDB" id="A0A4C1Z752"/>
<accession>A0A4C1Z752</accession>
<proteinExistence type="predicted"/>
<keyword evidence="2" id="KW-1185">Reference proteome</keyword>
<dbReference type="Proteomes" id="UP000299102">
    <property type="component" value="Unassembled WGS sequence"/>
</dbReference>
<comment type="caution">
    <text evidence="1">The sequence shown here is derived from an EMBL/GenBank/DDBJ whole genome shotgun (WGS) entry which is preliminary data.</text>
</comment>
<evidence type="ECO:0000313" key="2">
    <source>
        <dbReference type="Proteomes" id="UP000299102"/>
    </source>
</evidence>
<organism evidence="1 2">
    <name type="scientific">Eumeta variegata</name>
    <name type="common">Bagworm moth</name>
    <name type="synonym">Eumeta japonica</name>
    <dbReference type="NCBI Taxonomy" id="151549"/>
    <lineage>
        <taxon>Eukaryota</taxon>
        <taxon>Metazoa</taxon>
        <taxon>Ecdysozoa</taxon>
        <taxon>Arthropoda</taxon>
        <taxon>Hexapoda</taxon>
        <taxon>Insecta</taxon>
        <taxon>Pterygota</taxon>
        <taxon>Neoptera</taxon>
        <taxon>Endopterygota</taxon>
        <taxon>Lepidoptera</taxon>
        <taxon>Glossata</taxon>
        <taxon>Ditrysia</taxon>
        <taxon>Tineoidea</taxon>
        <taxon>Psychidae</taxon>
        <taxon>Oiketicinae</taxon>
        <taxon>Eumeta</taxon>
    </lineage>
</organism>
<gene>
    <name evidence="1" type="ORF">EVAR_86422_1</name>
</gene>
<sequence>MIQTFVRGSTRAIVERIRYLCPMVIDNDNAQEKFKFNVGSGSGIQSSTGIAIKSAREKSGSWLSNDVKYEKNRCMFTEAES</sequence>
<dbReference type="EMBL" id="BGZK01001678">
    <property type="protein sequence ID" value="GBP84426.1"/>
    <property type="molecule type" value="Genomic_DNA"/>
</dbReference>
<evidence type="ECO:0000313" key="1">
    <source>
        <dbReference type="EMBL" id="GBP84426.1"/>
    </source>
</evidence>
<protein>
    <submittedName>
        <fullName evidence="1">Uncharacterized protein</fullName>
    </submittedName>
</protein>